<reference evidence="1 2" key="1">
    <citation type="submission" date="2018-06" db="EMBL/GenBank/DDBJ databases">
        <title>Comparative genomics reveals the genomic features of Rhizophagus irregularis, R. cerebriforme, R. diaphanum and Gigaspora rosea, and their symbiotic lifestyle signature.</title>
        <authorList>
            <person name="Morin E."/>
            <person name="San Clemente H."/>
            <person name="Chen E.C.H."/>
            <person name="De La Providencia I."/>
            <person name="Hainaut M."/>
            <person name="Kuo A."/>
            <person name="Kohler A."/>
            <person name="Murat C."/>
            <person name="Tang N."/>
            <person name="Roy S."/>
            <person name="Loubradou J."/>
            <person name="Henrissat B."/>
            <person name="Grigoriev I.V."/>
            <person name="Corradi N."/>
            <person name="Roux C."/>
            <person name="Martin F.M."/>
        </authorList>
    </citation>
    <scope>NUCLEOTIDE SEQUENCE [LARGE SCALE GENOMIC DNA]</scope>
    <source>
        <strain evidence="1 2">DAOM 194757</strain>
    </source>
</reference>
<protein>
    <submittedName>
        <fullName evidence="1">Uncharacterized protein</fullName>
    </submittedName>
</protein>
<dbReference type="AlphaFoldDB" id="A0A397UAU6"/>
<evidence type="ECO:0000313" key="2">
    <source>
        <dbReference type="Proteomes" id="UP000266673"/>
    </source>
</evidence>
<name>A0A397UAU6_9GLOM</name>
<dbReference type="Proteomes" id="UP000266673">
    <property type="component" value="Unassembled WGS sequence"/>
</dbReference>
<keyword evidence="2" id="KW-1185">Reference proteome</keyword>
<evidence type="ECO:0000313" key="1">
    <source>
        <dbReference type="EMBL" id="RIB07415.1"/>
    </source>
</evidence>
<proteinExistence type="predicted"/>
<organism evidence="1 2">
    <name type="scientific">Gigaspora rosea</name>
    <dbReference type="NCBI Taxonomy" id="44941"/>
    <lineage>
        <taxon>Eukaryota</taxon>
        <taxon>Fungi</taxon>
        <taxon>Fungi incertae sedis</taxon>
        <taxon>Mucoromycota</taxon>
        <taxon>Glomeromycotina</taxon>
        <taxon>Glomeromycetes</taxon>
        <taxon>Diversisporales</taxon>
        <taxon>Gigasporaceae</taxon>
        <taxon>Gigaspora</taxon>
    </lineage>
</organism>
<accession>A0A397UAU6</accession>
<dbReference type="EMBL" id="QKWP01001660">
    <property type="protein sequence ID" value="RIB07415.1"/>
    <property type="molecule type" value="Genomic_DNA"/>
</dbReference>
<gene>
    <name evidence="1" type="ORF">C2G38_2147582</name>
</gene>
<comment type="caution">
    <text evidence="1">The sequence shown here is derived from an EMBL/GenBank/DDBJ whole genome shotgun (WGS) entry which is preliminary data.</text>
</comment>
<sequence length="462" mass="53118">MDSLTSSNKSSVVWRPLLSNLRCIQVPLTEVPSVLNLYTFDITSPGELINNSKIFSTTLNTPANQAQPTFTRFTPNLESIQNALKYDKKLHYPSISEFEKFIQHSIKNGVQLNSKWLAMDKWEPYLAAARKHFSKTQVILCNWHRDAKELQAAIRITNLAVAETIVSYFRRYWFGDWVEIDQNTWNVFRFGTNVDTQDTTAKLEDTDEESNSIDNTKQQTKTLCFTHRSGKFACPCGFNVNKETTSFQPKDSYGNIVIFTMPYRGKRGTLYLTSTCPVDTSLTLIQGVFTHKEIYNQATAFTLADQNSYTHLLLKVYDLMKQKKWVEAKLLWVENLLLYTKLAKTDQIDLFGGLSERFFEQFFHDSLDQNLLVTKSTIMSTCNSDYCPKKVSHPTDSYDIILIKAQASALPGDNYFETCLKNWQKPYLLSCGAEFKTMNEEESIDIPKNAFKIDKYTSVETY</sequence>